<dbReference type="InterPro" id="IPR029033">
    <property type="entry name" value="His_PPase_superfam"/>
</dbReference>
<dbReference type="InterPro" id="IPR013078">
    <property type="entry name" value="His_Pase_superF_clade-1"/>
</dbReference>
<dbReference type="PANTHER" id="PTHR48100:SF51">
    <property type="entry name" value="PHOSPHOGLYCERATE MUTASE"/>
    <property type="match status" value="1"/>
</dbReference>
<dbReference type="SMART" id="SM00855">
    <property type="entry name" value="PGAM"/>
    <property type="match status" value="1"/>
</dbReference>
<sequence length="212" mass="23669">MTTTLVHLVRHGEVFNPEKILYGRIPGYKLSERGQAMADLVAEYFADADLTHLVSSPLERAMQTAAPIGRVKNLPISQDLNLLEATNVFEGKRVSFSDGELRKPSAWRHLWNPFRPSWGEPYREIFARMQIAVESARVAALGHEAVLVSHQLPIWVARLGYQNHSFVHNPSHRECNLASVTTLKFHNDQLANVSYLEPAAALYKESTGGVGA</sequence>
<proteinExistence type="predicted"/>
<dbReference type="GO" id="GO:0016791">
    <property type="term" value="F:phosphatase activity"/>
    <property type="evidence" value="ECO:0007669"/>
    <property type="project" value="TreeGrafter"/>
</dbReference>
<organism evidence="1">
    <name type="scientific">freshwater metagenome</name>
    <dbReference type="NCBI Taxonomy" id="449393"/>
    <lineage>
        <taxon>unclassified sequences</taxon>
        <taxon>metagenomes</taxon>
        <taxon>ecological metagenomes</taxon>
    </lineage>
</organism>
<dbReference type="GO" id="GO:0005737">
    <property type="term" value="C:cytoplasm"/>
    <property type="evidence" value="ECO:0007669"/>
    <property type="project" value="TreeGrafter"/>
</dbReference>
<dbReference type="SUPFAM" id="SSF53254">
    <property type="entry name" value="Phosphoglycerate mutase-like"/>
    <property type="match status" value="1"/>
</dbReference>
<dbReference type="EMBL" id="CAEZTT010000039">
    <property type="protein sequence ID" value="CAB4574272.1"/>
    <property type="molecule type" value="Genomic_DNA"/>
</dbReference>
<dbReference type="Pfam" id="PF00300">
    <property type="entry name" value="His_Phos_1"/>
    <property type="match status" value="1"/>
</dbReference>
<evidence type="ECO:0000313" key="1">
    <source>
        <dbReference type="EMBL" id="CAB4574272.1"/>
    </source>
</evidence>
<reference evidence="1" key="1">
    <citation type="submission" date="2020-05" db="EMBL/GenBank/DDBJ databases">
        <authorList>
            <person name="Chiriac C."/>
            <person name="Salcher M."/>
            <person name="Ghai R."/>
            <person name="Kavagutti S V."/>
        </authorList>
    </citation>
    <scope>NUCLEOTIDE SEQUENCE</scope>
</reference>
<name>A0A6J6ECW9_9ZZZZ</name>
<dbReference type="CDD" id="cd07067">
    <property type="entry name" value="HP_PGM_like"/>
    <property type="match status" value="1"/>
</dbReference>
<dbReference type="AlphaFoldDB" id="A0A6J6ECW9"/>
<dbReference type="Gene3D" id="3.40.50.1240">
    <property type="entry name" value="Phosphoglycerate mutase-like"/>
    <property type="match status" value="1"/>
</dbReference>
<gene>
    <name evidence="1" type="ORF">UFOPK1726_00475</name>
</gene>
<dbReference type="InterPro" id="IPR050275">
    <property type="entry name" value="PGM_Phosphatase"/>
</dbReference>
<accession>A0A6J6ECW9</accession>
<protein>
    <submittedName>
        <fullName evidence="1">Unannotated protein</fullName>
    </submittedName>
</protein>
<dbReference type="PANTHER" id="PTHR48100">
    <property type="entry name" value="BROAD-SPECIFICITY PHOSPHATASE YOR283W-RELATED"/>
    <property type="match status" value="1"/>
</dbReference>